<proteinExistence type="predicted"/>
<feature type="compositionally biased region" description="Polar residues" evidence="4">
    <location>
        <begin position="19"/>
        <end position="28"/>
    </location>
</feature>
<keyword evidence="5" id="KW-0472">Membrane</keyword>
<dbReference type="SMART" id="SM00744">
    <property type="entry name" value="RINGv"/>
    <property type="match status" value="1"/>
</dbReference>
<feature type="transmembrane region" description="Helical" evidence="5">
    <location>
        <begin position="197"/>
        <end position="216"/>
    </location>
</feature>
<name>A0A5A7T1I5_CUCMM</name>
<dbReference type="InterPro" id="IPR022143">
    <property type="entry name" value="DUF3675"/>
</dbReference>
<feature type="domain" description="RING-CH-type" evidence="6">
    <location>
        <begin position="60"/>
        <end position="120"/>
    </location>
</feature>
<feature type="compositionally biased region" description="Low complexity" evidence="4">
    <location>
        <begin position="29"/>
        <end position="39"/>
    </location>
</feature>
<dbReference type="Gene3D" id="3.30.40.10">
    <property type="entry name" value="Zinc/RING finger domain, C3HC4 (zinc finger)"/>
    <property type="match status" value="1"/>
</dbReference>
<protein>
    <submittedName>
        <fullName evidence="7">RING/FYVE/PHD zinc finger superfamily protein isoform 1</fullName>
    </submittedName>
</protein>
<reference evidence="7 8" key="1">
    <citation type="submission" date="2019-08" db="EMBL/GenBank/DDBJ databases">
        <title>Draft genome sequences of two oriental melons (Cucumis melo L. var makuwa).</title>
        <authorList>
            <person name="Kwon S.-Y."/>
        </authorList>
    </citation>
    <scope>NUCLEOTIDE SEQUENCE [LARGE SCALE GENOMIC DNA]</scope>
    <source>
        <strain evidence="8">cv. SW 3</strain>
        <tissue evidence="7">Leaf</tissue>
    </source>
</reference>
<gene>
    <name evidence="7" type="ORF">E6C27_scaffold112G00810</name>
</gene>
<evidence type="ECO:0000313" key="8">
    <source>
        <dbReference type="Proteomes" id="UP000321393"/>
    </source>
</evidence>
<dbReference type="GO" id="GO:0016020">
    <property type="term" value="C:membrane"/>
    <property type="evidence" value="ECO:0007669"/>
    <property type="project" value="TreeGrafter"/>
</dbReference>
<keyword evidence="5" id="KW-0812">Transmembrane</keyword>
<dbReference type="Pfam" id="PF12906">
    <property type="entry name" value="RINGv"/>
    <property type="match status" value="1"/>
</dbReference>
<feature type="region of interest" description="Disordered" evidence="4">
    <location>
        <begin position="19"/>
        <end position="40"/>
    </location>
</feature>
<feature type="transmembrane region" description="Helical" evidence="5">
    <location>
        <begin position="228"/>
        <end position="252"/>
    </location>
</feature>
<dbReference type="GO" id="GO:0016567">
    <property type="term" value="P:protein ubiquitination"/>
    <property type="evidence" value="ECO:0007669"/>
    <property type="project" value="TreeGrafter"/>
</dbReference>
<dbReference type="PANTHER" id="PTHR23012">
    <property type="entry name" value="RING/FYVE/PHD ZINC FINGER DOMAIN-CONTAINING"/>
    <property type="match status" value="1"/>
</dbReference>
<evidence type="ECO:0000256" key="3">
    <source>
        <dbReference type="ARBA" id="ARBA00022833"/>
    </source>
</evidence>
<dbReference type="CDD" id="cd16495">
    <property type="entry name" value="RING_CH-C4HC3_MARCH"/>
    <property type="match status" value="1"/>
</dbReference>
<dbReference type="GO" id="GO:0008270">
    <property type="term" value="F:zinc ion binding"/>
    <property type="evidence" value="ECO:0007669"/>
    <property type="project" value="UniProtKB-KW"/>
</dbReference>
<keyword evidence="3" id="KW-0862">Zinc</keyword>
<dbReference type="FunFam" id="3.30.40.10:FF:000146">
    <property type="entry name" value="RING/FYVE/PHD zinc finger protein"/>
    <property type="match status" value="1"/>
</dbReference>
<dbReference type="SUPFAM" id="SSF57850">
    <property type="entry name" value="RING/U-box"/>
    <property type="match status" value="1"/>
</dbReference>
<dbReference type="OrthoDB" id="264354at2759"/>
<sequence length="302" mass="33172">MGDHMVLCVDRLITPESLQSLQGTTAPGSSLESSSSQNSEPPVCAIAVEDVDEHDGSEEDPLIQTVECRICQEEDSIKNLEVPCACSGSLKYAHRKCVQRWCNEKGDITCEICHQNYQPGYTLPVPPPRSEDATIDSLLDLIFDFLFLKCVCSEGWAVSETALDLNDPRLLAMAAAERHFLEAEYDEYADASANGTAFCRSAALILLALLLLRHALYLTNGDGEDDAYTFFSLLLLRAAGFLLPCYIMAWAISILQRRRQRQEAAALAATEVAFMLQAAQGQSLQFTIAPGPLVTPHQEPLQ</sequence>
<accession>A0A5A7T1I5</accession>
<organism evidence="7 8">
    <name type="scientific">Cucumis melo var. makuwa</name>
    <name type="common">Oriental melon</name>
    <dbReference type="NCBI Taxonomy" id="1194695"/>
    <lineage>
        <taxon>Eukaryota</taxon>
        <taxon>Viridiplantae</taxon>
        <taxon>Streptophyta</taxon>
        <taxon>Embryophyta</taxon>
        <taxon>Tracheophyta</taxon>
        <taxon>Spermatophyta</taxon>
        <taxon>Magnoliopsida</taxon>
        <taxon>eudicotyledons</taxon>
        <taxon>Gunneridae</taxon>
        <taxon>Pentapetalae</taxon>
        <taxon>rosids</taxon>
        <taxon>fabids</taxon>
        <taxon>Cucurbitales</taxon>
        <taxon>Cucurbitaceae</taxon>
        <taxon>Benincaseae</taxon>
        <taxon>Cucumis</taxon>
    </lineage>
</organism>
<evidence type="ECO:0000256" key="2">
    <source>
        <dbReference type="ARBA" id="ARBA00022771"/>
    </source>
</evidence>
<keyword evidence="2" id="KW-0863">Zinc-finger</keyword>
<evidence type="ECO:0000259" key="6">
    <source>
        <dbReference type="PROSITE" id="PS51292"/>
    </source>
</evidence>
<evidence type="ECO:0000256" key="5">
    <source>
        <dbReference type="SAM" id="Phobius"/>
    </source>
</evidence>
<dbReference type="Pfam" id="PF12428">
    <property type="entry name" value="DUF3675"/>
    <property type="match status" value="1"/>
</dbReference>
<dbReference type="InterPro" id="IPR033275">
    <property type="entry name" value="MARCH-like"/>
</dbReference>
<dbReference type="GO" id="GO:0004842">
    <property type="term" value="F:ubiquitin-protein transferase activity"/>
    <property type="evidence" value="ECO:0007669"/>
    <property type="project" value="TreeGrafter"/>
</dbReference>
<dbReference type="PANTHER" id="PTHR23012:SF215">
    <property type="entry name" value="RING_FYVE_PHD ZINC FINGER SUPERFAMILY PROTEIN"/>
    <property type="match status" value="1"/>
</dbReference>
<dbReference type="InterPro" id="IPR011016">
    <property type="entry name" value="Znf_RING-CH"/>
</dbReference>
<dbReference type="PROSITE" id="PS51292">
    <property type="entry name" value="ZF_RING_CH"/>
    <property type="match status" value="1"/>
</dbReference>
<evidence type="ECO:0000256" key="1">
    <source>
        <dbReference type="ARBA" id="ARBA00022723"/>
    </source>
</evidence>
<dbReference type="InterPro" id="IPR013083">
    <property type="entry name" value="Znf_RING/FYVE/PHD"/>
</dbReference>
<dbReference type="Proteomes" id="UP000321393">
    <property type="component" value="Unassembled WGS sequence"/>
</dbReference>
<evidence type="ECO:0000313" key="7">
    <source>
        <dbReference type="EMBL" id="KAA0036086.1"/>
    </source>
</evidence>
<keyword evidence="1" id="KW-0479">Metal-binding</keyword>
<comment type="caution">
    <text evidence="7">The sequence shown here is derived from an EMBL/GenBank/DDBJ whole genome shotgun (WGS) entry which is preliminary data.</text>
</comment>
<dbReference type="AlphaFoldDB" id="A0A5A7T1I5"/>
<dbReference type="EMBL" id="SSTE01019870">
    <property type="protein sequence ID" value="KAA0036086.1"/>
    <property type="molecule type" value="Genomic_DNA"/>
</dbReference>
<keyword evidence="5" id="KW-1133">Transmembrane helix</keyword>
<evidence type="ECO:0000256" key="4">
    <source>
        <dbReference type="SAM" id="MobiDB-lite"/>
    </source>
</evidence>